<gene>
    <name evidence="2" type="ORF">BJ095_10757</name>
</gene>
<accession>A0A318TR54</accession>
<protein>
    <submittedName>
        <fullName evidence="2">Uncharacterized protein</fullName>
    </submittedName>
</protein>
<organism evidence="2 3">
    <name type="scientific">Ureibacillus chungkukjangi</name>
    <dbReference type="NCBI Taxonomy" id="1202712"/>
    <lineage>
        <taxon>Bacteria</taxon>
        <taxon>Bacillati</taxon>
        <taxon>Bacillota</taxon>
        <taxon>Bacilli</taxon>
        <taxon>Bacillales</taxon>
        <taxon>Caryophanaceae</taxon>
        <taxon>Ureibacillus</taxon>
    </lineage>
</organism>
<keyword evidence="1" id="KW-0472">Membrane</keyword>
<evidence type="ECO:0000256" key="1">
    <source>
        <dbReference type="SAM" id="Phobius"/>
    </source>
</evidence>
<evidence type="ECO:0000313" key="3">
    <source>
        <dbReference type="Proteomes" id="UP000247416"/>
    </source>
</evidence>
<keyword evidence="1" id="KW-1133">Transmembrane helix</keyword>
<dbReference type="AlphaFoldDB" id="A0A318TR54"/>
<dbReference type="Proteomes" id="UP000247416">
    <property type="component" value="Unassembled WGS sequence"/>
</dbReference>
<keyword evidence="3" id="KW-1185">Reference proteome</keyword>
<sequence>MKKYQTTILIIIMAIVSIGINVWPNYERISKEEAEEIALAEAKSSGYDSATLWTEFEQETYKAYVYSSKYNKDIKIWKVSIDTDEHPDILNTPALVYFISRDTGEVIALINAVE</sequence>
<name>A0A318TR54_9BACL</name>
<reference evidence="2 3" key="1">
    <citation type="submission" date="2018-06" db="EMBL/GenBank/DDBJ databases">
        <title>Genomic Encyclopedia of Archaeal and Bacterial Type Strains, Phase II (KMG-II): from individual species to whole genera.</title>
        <authorList>
            <person name="Goeker M."/>
        </authorList>
    </citation>
    <scope>NUCLEOTIDE SEQUENCE [LARGE SCALE GENOMIC DNA]</scope>
    <source>
        <strain evidence="2 3">KACC 16626</strain>
    </source>
</reference>
<evidence type="ECO:0000313" key="2">
    <source>
        <dbReference type="EMBL" id="PYF06823.1"/>
    </source>
</evidence>
<feature type="transmembrane region" description="Helical" evidence="1">
    <location>
        <begin position="6"/>
        <end position="23"/>
    </location>
</feature>
<comment type="caution">
    <text evidence="2">The sequence shown here is derived from an EMBL/GenBank/DDBJ whole genome shotgun (WGS) entry which is preliminary data.</text>
</comment>
<keyword evidence="1" id="KW-0812">Transmembrane</keyword>
<dbReference type="EMBL" id="QJTJ01000007">
    <property type="protein sequence ID" value="PYF06823.1"/>
    <property type="molecule type" value="Genomic_DNA"/>
</dbReference>
<proteinExistence type="predicted"/>
<dbReference type="OrthoDB" id="2738250at2"/>
<dbReference type="RefSeq" id="WP_107934483.1">
    <property type="nucleotide sequence ID" value="NZ_PYWJ01000009.1"/>
</dbReference>